<dbReference type="InParanoid" id="W5MA23"/>
<dbReference type="InterPro" id="IPR002110">
    <property type="entry name" value="Ankyrin_rpt"/>
</dbReference>
<keyword evidence="2 3" id="KW-0040">ANK repeat</keyword>
<dbReference type="Proteomes" id="UP000018468">
    <property type="component" value="Linkage group LG26"/>
</dbReference>
<dbReference type="GO" id="GO:0010564">
    <property type="term" value="P:regulation of cell cycle process"/>
    <property type="evidence" value="ECO:0000318"/>
    <property type="project" value="GO_Central"/>
</dbReference>
<dbReference type="InterPro" id="IPR011009">
    <property type="entry name" value="Kinase-like_dom_sf"/>
</dbReference>
<dbReference type="InterPro" id="IPR000719">
    <property type="entry name" value="Prot_kinase_dom"/>
</dbReference>
<dbReference type="Pfam" id="PF07714">
    <property type="entry name" value="PK_Tyr_Ser-Thr"/>
    <property type="match status" value="1"/>
</dbReference>
<feature type="repeat" description="ANK" evidence="3">
    <location>
        <begin position="528"/>
        <end position="560"/>
    </location>
</feature>
<dbReference type="Pfam" id="PF00023">
    <property type="entry name" value="Ank"/>
    <property type="match status" value="2"/>
</dbReference>
<keyword evidence="1" id="KW-0677">Repeat</keyword>
<dbReference type="CTD" id="255239"/>
<dbReference type="GO" id="GO:0005737">
    <property type="term" value="C:cytoplasm"/>
    <property type="evidence" value="ECO:0000318"/>
    <property type="project" value="GO_Central"/>
</dbReference>
<dbReference type="GO" id="GO:0001964">
    <property type="term" value="P:startle response"/>
    <property type="evidence" value="ECO:0007669"/>
    <property type="project" value="Ensembl"/>
</dbReference>
<dbReference type="PROSITE" id="PS50297">
    <property type="entry name" value="ANK_REP_REGION"/>
    <property type="match status" value="11"/>
</dbReference>
<evidence type="ECO:0000259" key="4">
    <source>
        <dbReference type="PROSITE" id="PS50011"/>
    </source>
</evidence>
<dbReference type="EMBL" id="AHAT01018532">
    <property type="status" value="NOT_ANNOTATED_CDS"/>
    <property type="molecule type" value="Genomic_DNA"/>
</dbReference>
<dbReference type="KEGG" id="loc:102683077"/>
<feature type="repeat" description="ANK" evidence="3">
    <location>
        <begin position="693"/>
        <end position="725"/>
    </location>
</feature>
<feature type="repeat" description="ANK" evidence="3">
    <location>
        <begin position="429"/>
        <end position="461"/>
    </location>
</feature>
<feature type="repeat" description="ANK" evidence="3">
    <location>
        <begin position="396"/>
        <end position="428"/>
    </location>
</feature>
<evidence type="ECO:0000256" key="1">
    <source>
        <dbReference type="ARBA" id="ARBA00022737"/>
    </source>
</evidence>
<dbReference type="Pfam" id="PF12796">
    <property type="entry name" value="Ank_2"/>
    <property type="match status" value="3"/>
</dbReference>
<dbReference type="Ensembl" id="ENSLOCT00000005240.1">
    <property type="protein sequence ID" value="ENSLOCP00000005232.1"/>
    <property type="gene ID" value="ENSLOCG00000004369.1"/>
</dbReference>
<feature type="repeat" description="ANK" evidence="3">
    <location>
        <begin position="594"/>
        <end position="626"/>
    </location>
</feature>
<organism evidence="5 6">
    <name type="scientific">Lepisosteus oculatus</name>
    <name type="common">Spotted gar</name>
    <dbReference type="NCBI Taxonomy" id="7918"/>
    <lineage>
        <taxon>Eukaryota</taxon>
        <taxon>Metazoa</taxon>
        <taxon>Chordata</taxon>
        <taxon>Craniata</taxon>
        <taxon>Vertebrata</taxon>
        <taxon>Euteleostomi</taxon>
        <taxon>Actinopterygii</taxon>
        <taxon>Neopterygii</taxon>
        <taxon>Holostei</taxon>
        <taxon>Semionotiformes</taxon>
        <taxon>Lepisosteidae</taxon>
        <taxon>Lepisosteus</taxon>
    </lineage>
</organism>
<feature type="repeat" description="ANK" evidence="3">
    <location>
        <begin position="363"/>
        <end position="395"/>
    </location>
</feature>
<dbReference type="OMA" id="PTHQGWT"/>
<dbReference type="PANTHER" id="PTHR24198">
    <property type="entry name" value="ANKYRIN REPEAT AND PROTEIN KINASE DOMAIN-CONTAINING PROTEIN"/>
    <property type="match status" value="1"/>
</dbReference>
<reference evidence="5" key="2">
    <citation type="submission" date="2025-08" db="UniProtKB">
        <authorList>
            <consortium name="Ensembl"/>
        </authorList>
    </citation>
    <scope>IDENTIFICATION</scope>
</reference>
<dbReference type="PANTHER" id="PTHR24198:SF175">
    <property type="entry name" value="ANKYRIN REPEAT AND PROTEIN KINASE DOMAIN-CONTAINING PROTEIN 1"/>
    <property type="match status" value="1"/>
</dbReference>
<dbReference type="SUPFAM" id="SSF56112">
    <property type="entry name" value="Protein kinase-like (PK-like)"/>
    <property type="match status" value="1"/>
</dbReference>
<dbReference type="InterPro" id="IPR036770">
    <property type="entry name" value="Ankyrin_rpt-contain_sf"/>
</dbReference>
<evidence type="ECO:0000313" key="6">
    <source>
        <dbReference type="Proteomes" id="UP000018468"/>
    </source>
</evidence>
<dbReference type="GO" id="GO:0046959">
    <property type="term" value="P:habituation"/>
    <property type="evidence" value="ECO:0007669"/>
    <property type="project" value="Ensembl"/>
</dbReference>
<dbReference type="GeneID" id="102683077"/>
<evidence type="ECO:0000313" key="5">
    <source>
        <dbReference type="Ensembl" id="ENSLOCP00000005232.1"/>
    </source>
</evidence>
<dbReference type="GO" id="GO:0005524">
    <property type="term" value="F:ATP binding"/>
    <property type="evidence" value="ECO:0007669"/>
    <property type="project" value="InterPro"/>
</dbReference>
<feature type="repeat" description="ANK" evidence="3">
    <location>
        <begin position="660"/>
        <end position="692"/>
    </location>
</feature>
<accession>W5MA23</accession>
<dbReference type="PROSITE" id="PS50011">
    <property type="entry name" value="PROTEIN_KINASE_DOM"/>
    <property type="match status" value="1"/>
</dbReference>
<proteinExistence type="predicted"/>
<feature type="repeat" description="ANK" evidence="3">
    <location>
        <begin position="462"/>
        <end position="494"/>
    </location>
</feature>
<feature type="repeat" description="ANK" evidence="3">
    <location>
        <begin position="561"/>
        <end position="593"/>
    </location>
</feature>
<feature type="repeat" description="ANK" evidence="3">
    <location>
        <begin position="627"/>
        <end position="659"/>
    </location>
</feature>
<keyword evidence="6" id="KW-1185">Reference proteome</keyword>
<dbReference type="PROSITE" id="PS50088">
    <property type="entry name" value="ANK_REPEAT"/>
    <property type="match status" value="11"/>
</dbReference>
<reference evidence="6" key="1">
    <citation type="submission" date="2011-12" db="EMBL/GenBank/DDBJ databases">
        <title>The Draft Genome of Lepisosteus oculatus.</title>
        <authorList>
            <consortium name="The Broad Institute Genome Assembly &amp; Analysis Group"/>
            <consortium name="Computational R&amp;D Group"/>
            <consortium name="and Sequencing Platform"/>
            <person name="Di Palma F."/>
            <person name="Alfoldi J."/>
            <person name="Johnson J."/>
            <person name="Berlin A."/>
            <person name="Gnerre S."/>
            <person name="Jaffe D."/>
            <person name="MacCallum I."/>
            <person name="Young S."/>
            <person name="Walker B.J."/>
            <person name="Lander E.S."/>
            <person name="Lindblad-Toh K."/>
        </authorList>
    </citation>
    <scope>NUCLEOTIDE SEQUENCE [LARGE SCALE GENOMIC DNA]</scope>
</reference>
<dbReference type="FunCoup" id="W5MA23">
    <property type="interactions" value="213"/>
</dbReference>
<evidence type="ECO:0000256" key="3">
    <source>
        <dbReference type="PROSITE-ProRule" id="PRU00023"/>
    </source>
</evidence>
<dbReference type="GeneTree" id="ENSGT00940000162060"/>
<evidence type="ECO:0000256" key="2">
    <source>
        <dbReference type="ARBA" id="ARBA00023043"/>
    </source>
</evidence>
<protein>
    <submittedName>
        <fullName evidence="5">Ankyrin repeat and kinase domain containing 1</fullName>
    </submittedName>
</protein>
<dbReference type="Gene3D" id="1.10.510.10">
    <property type="entry name" value="Transferase(Phosphotransferase) domain 1"/>
    <property type="match status" value="1"/>
</dbReference>
<dbReference type="OrthoDB" id="195446at2759"/>
<feature type="repeat" description="ANK" evidence="3">
    <location>
        <begin position="495"/>
        <end position="527"/>
    </location>
</feature>
<dbReference type="PRINTS" id="PR01415">
    <property type="entry name" value="ANKYRIN"/>
</dbReference>
<dbReference type="AlphaFoldDB" id="W5MA23"/>
<dbReference type="Gene3D" id="1.25.40.20">
    <property type="entry name" value="Ankyrin repeat-containing domain"/>
    <property type="match status" value="6"/>
</dbReference>
<name>W5MA23_LEPOC</name>
<dbReference type="eggNOG" id="KOG0192">
    <property type="taxonomic scope" value="Eukaryota"/>
</dbReference>
<reference evidence="5" key="3">
    <citation type="submission" date="2025-09" db="UniProtKB">
        <authorList>
            <consortium name="Ensembl"/>
        </authorList>
    </citation>
    <scope>IDENTIFICATION</scope>
</reference>
<dbReference type="GO" id="GO:0004672">
    <property type="term" value="F:protein kinase activity"/>
    <property type="evidence" value="ECO:0007669"/>
    <property type="project" value="InterPro"/>
</dbReference>
<sequence>MEQSSEETKYFSKDDFEADWVKIASRNFSQVFKVKVKVWRETFAIKCFPNMSSDTSLYRQMMKEASKMEKMKFSYIVSVYGICNDPMAIVMEYMSNGSMDSLLTSHLLMWPKKFQMIHEVTMGMNFLHSVKPPLLHLNLKPANILLDDHLHVKISDFGLVRWEETSSRTEFIEQAAARGNISYIPPEMFLESAKSPGTKYDVYSFAIVTWEIIAQVKPYPGTNRMAVIMRVASGKRPSLEKIPEDRPDQCNQLIDLMERCWNQDLRQRPCFSEIVTETEELREILKIPDLRRGSDEKSRSSQPVYSKMSTNLKEVEVIDMKPRFKDTDEINSCKDIIGLLSRREFMDFKKMLNKEHVSMVFEDGNSLLHYAVAMGDLETVKLVLHFGATVNSQSIKGYTPLIIAVIYKFLDICSLLLEHGADVNLADKDQWTPLHFAVQSGEDRITRLLLDSYAQVNARERDGWTPLHLASQNGYESMVRTLLTRKVTVDQQENSGRTALHISCAYGHVNIAKLLIGHQADLNERDNGNCTPLHLASDEGHFRVTRLLIKSGADVNIVDQNRSTALHLAALKGHNGSCRQLLAQGAIPDLQTSQGWTPLHLASLKGHPTTVQILVEHHATVNLQGENGQTPLHIACHYGQDDVVSELLRAEADPNIAEDSGWTPLHVACHRGNLSCVQQLISHQVNINAQNNSDRTPLHLAVLSGSTSTVRELLMSGADQTTKDATGCTALRLAIDNLKEDIAELLLRKEN</sequence>
<dbReference type="Bgee" id="ENSLOCG00000004369">
    <property type="expression patterns" value="Expressed in pharyngeal gill and 3 other cell types or tissues"/>
</dbReference>
<dbReference type="InterPro" id="IPR001245">
    <property type="entry name" value="Ser-Thr/Tyr_kinase_cat_dom"/>
</dbReference>
<dbReference type="SMART" id="SM00248">
    <property type="entry name" value="ANK"/>
    <property type="match status" value="12"/>
</dbReference>
<feature type="domain" description="Protein kinase" evidence="4">
    <location>
        <begin position="17"/>
        <end position="285"/>
    </location>
</feature>
<dbReference type="SUPFAM" id="SSF48403">
    <property type="entry name" value="Ankyrin repeat"/>
    <property type="match status" value="1"/>
</dbReference>